<reference evidence="2 3" key="1">
    <citation type="submission" date="2019-10" db="EMBL/GenBank/DDBJ databases">
        <title>Dictyobacter vulcani sp. nov., within the class Ktedonobacteria, isolated from soil of volcanic Mt. Zao.</title>
        <authorList>
            <person name="Zheng Y."/>
            <person name="Wang C.M."/>
            <person name="Sakai Y."/>
            <person name="Abe K."/>
            <person name="Yokota A."/>
            <person name="Yabe S."/>
        </authorList>
    </citation>
    <scope>NUCLEOTIDE SEQUENCE [LARGE SCALE GENOMIC DNA]</scope>
    <source>
        <strain evidence="2 3">W12</strain>
    </source>
</reference>
<feature type="transmembrane region" description="Helical" evidence="1">
    <location>
        <begin position="36"/>
        <end position="56"/>
    </location>
</feature>
<feature type="transmembrane region" description="Helical" evidence="1">
    <location>
        <begin position="6"/>
        <end position="24"/>
    </location>
</feature>
<dbReference type="RefSeq" id="WP_151754913.1">
    <property type="nucleotide sequence ID" value="NZ_BKZW01000001.1"/>
</dbReference>
<feature type="transmembrane region" description="Helical" evidence="1">
    <location>
        <begin position="62"/>
        <end position="88"/>
    </location>
</feature>
<evidence type="ECO:0000313" key="3">
    <source>
        <dbReference type="Proteomes" id="UP000326912"/>
    </source>
</evidence>
<keyword evidence="1" id="KW-1133">Transmembrane helix</keyword>
<keyword evidence="3" id="KW-1185">Reference proteome</keyword>
<keyword evidence="1" id="KW-0812">Transmembrane</keyword>
<accession>A0A5J4KIT2</accession>
<keyword evidence="1" id="KW-0472">Membrane</keyword>
<protein>
    <recommendedName>
        <fullName evidence="4">Transglycosylase</fullName>
    </recommendedName>
</protein>
<evidence type="ECO:0000313" key="2">
    <source>
        <dbReference type="EMBL" id="GER86842.1"/>
    </source>
</evidence>
<organism evidence="2 3">
    <name type="scientific">Dictyobacter vulcani</name>
    <dbReference type="NCBI Taxonomy" id="2607529"/>
    <lineage>
        <taxon>Bacteria</taxon>
        <taxon>Bacillati</taxon>
        <taxon>Chloroflexota</taxon>
        <taxon>Ktedonobacteria</taxon>
        <taxon>Ktedonobacterales</taxon>
        <taxon>Dictyobacteraceae</taxon>
        <taxon>Dictyobacter</taxon>
    </lineage>
</organism>
<dbReference type="EMBL" id="BKZW01000001">
    <property type="protein sequence ID" value="GER86842.1"/>
    <property type="molecule type" value="Genomic_DNA"/>
</dbReference>
<sequence>MHFSFTFVDLLIWLIIALVGAFIGEAIARRRTRDGLLGATIIGFIGMLIVVGFLGLHISNDYYIGGAPLLTSLIVAAICVALWSGLAYRRVYRPGYERYYRRRGSYVRRPRRRRRRFF</sequence>
<dbReference type="Proteomes" id="UP000326912">
    <property type="component" value="Unassembled WGS sequence"/>
</dbReference>
<evidence type="ECO:0000256" key="1">
    <source>
        <dbReference type="SAM" id="Phobius"/>
    </source>
</evidence>
<proteinExistence type="predicted"/>
<evidence type="ECO:0008006" key="4">
    <source>
        <dbReference type="Google" id="ProtNLM"/>
    </source>
</evidence>
<name>A0A5J4KIT2_9CHLR</name>
<gene>
    <name evidence="2" type="ORF">KDW_10040</name>
</gene>
<dbReference type="AlphaFoldDB" id="A0A5J4KIT2"/>
<comment type="caution">
    <text evidence="2">The sequence shown here is derived from an EMBL/GenBank/DDBJ whole genome shotgun (WGS) entry which is preliminary data.</text>
</comment>